<dbReference type="EMBL" id="JACHMY010000001">
    <property type="protein sequence ID" value="MBB5840491.1"/>
    <property type="molecule type" value="Genomic_DNA"/>
</dbReference>
<dbReference type="PANTHER" id="PTHR33393">
    <property type="entry name" value="POLYGLUTAMINE SYNTHESIS ACCESSORY PROTEIN RV0574C-RELATED"/>
    <property type="match status" value="1"/>
</dbReference>
<dbReference type="Gene3D" id="3.60.21.10">
    <property type="match status" value="1"/>
</dbReference>
<evidence type="ECO:0000259" key="4">
    <source>
        <dbReference type="SMART" id="SM00854"/>
    </source>
</evidence>
<dbReference type="CDD" id="cd07381">
    <property type="entry name" value="MPP_CapA"/>
    <property type="match status" value="1"/>
</dbReference>
<dbReference type="Pfam" id="PF09587">
    <property type="entry name" value="PGA_cap"/>
    <property type="match status" value="1"/>
</dbReference>
<feature type="chain" id="PRO_5039422592" evidence="3">
    <location>
        <begin position="24"/>
        <end position="342"/>
    </location>
</feature>
<feature type="domain" description="Capsule synthesis protein CapA" evidence="4">
    <location>
        <begin position="36"/>
        <end position="275"/>
    </location>
</feature>
<accession>A0A7W9JE52</accession>
<proteinExistence type="inferred from homology"/>
<evidence type="ECO:0000256" key="1">
    <source>
        <dbReference type="ARBA" id="ARBA00005662"/>
    </source>
</evidence>
<gene>
    <name evidence="5" type="ORF">HDA39_007225</name>
</gene>
<protein>
    <submittedName>
        <fullName evidence="5">Poly-gamma-glutamate synthesis protein (Capsule biosynthesis protein)</fullName>
    </submittedName>
</protein>
<dbReference type="InterPro" id="IPR029052">
    <property type="entry name" value="Metallo-depent_PP-like"/>
</dbReference>
<organism evidence="5 6">
    <name type="scientific">Kribbella italica</name>
    <dbReference type="NCBI Taxonomy" id="1540520"/>
    <lineage>
        <taxon>Bacteria</taxon>
        <taxon>Bacillati</taxon>
        <taxon>Actinomycetota</taxon>
        <taxon>Actinomycetes</taxon>
        <taxon>Propionibacteriales</taxon>
        <taxon>Kribbellaceae</taxon>
        <taxon>Kribbella</taxon>
    </lineage>
</organism>
<name>A0A7W9JE52_9ACTN</name>
<comment type="similarity">
    <text evidence="1">Belongs to the CapA family.</text>
</comment>
<reference evidence="5 6" key="1">
    <citation type="submission" date="2020-08" db="EMBL/GenBank/DDBJ databases">
        <title>Sequencing the genomes of 1000 actinobacteria strains.</title>
        <authorList>
            <person name="Klenk H.-P."/>
        </authorList>
    </citation>
    <scope>NUCLEOTIDE SEQUENCE [LARGE SCALE GENOMIC DNA]</scope>
    <source>
        <strain evidence="5 6">DSM 28967</strain>
    </source>
</reference>
<dbReference type="AlphaFoldDB" id="A0A7W9JE52"/>
<dbReference type="Proteomes" id="UP000549971">
    <property type="component" value="Unassembled WGS sequence"/>
</dbReference>
<dbReference type="PANTHER" id="PTHR33393:SF13">
    <property type="entry name" value="PGA BIOSYNTHESIS PROTEIN CAPA"/>
    <property type="match status" value="1"/>
</dbReference>
<keyword evidence="3" id="KW-0732">Signal</keyword>
<comment type="caution">
    <text evidence="5">The sequence shown here is derived from an EMBL/GenBank/DDBJ whole genome shotgun (WGS) entry which is preliminary data.</text>
</comment>
<dbReference type="InterPro" id="IPR052169">
    <property type="entry name" value="CW_Biosynth-Accessory"/>
</dbReference>
<evidence type="ECO:0000313" key="6">
    <source>
        <dbReference type="Proteomes" id="UP000549971"/>
    </source>
</evidence>
<dbReference type="RefSeq" id="WP_184802890.1">
    <property type="nucleotide sequence ID" value="NZ_JACHMY010000001.1"/>
</dbReference>
<dbReference type="SUPFAM" id="SSF56300">
    <property type="entry name" value="Metallo-dependent phosphatases"/>
    <property type="match status" value="1"/>
</dbReference>
<dbReference type="PROSITE" id="PS51257">
    <property type="entry name" value="PROKAR_LIPOPROTEIN"/>
    <property type="match status" value="1"/>
</dbReference>
<evidence type="ECO:0000313" key="5">
    <source>
        <dbReference type="EMBL" id="MBB5840491.1"/>
    </source>
</evidence>
<feature type="signal peptide" evidence="3">
    <location>
        <begin position="1"/>
        <end position="23"/>
    </location>
</feature>
<dbReference type="SMART" id="SM00854">
    <property type="entry name" value="PGA_cap"/>
    <property type="match status" value="1"/>
</dbReference>
<evidence type="ECO:0000256" key="3">
    <source>
        <dbReference type="SAM" id="SignalP"/>
    </source>
</evidence>
<evidence type="ECO:0000256" key="2">
    <source>
        <dbReference type="SAM" id="MobiDB-lite"/>
    </source>
</evidence>
<feature type="compositionally biased region" description="Basic and acidic residues" evidence="2">
    <location>
        <begin position="319"/>
        <end position="328"/>
    </location>
</feature>
<dbReference type="InterPro" id="IPR019079">
    <property type="entry name" value="Capsule_synth_CapA"/>
</dbReference>
<sequence>MRALGTCLLLLLLLTGCTGGELEADPPVRAEGPSLTLAFGGDVNFEGKTQELLEKDPATAFGPVVDELKSADLAIVNLETPITTRGTAQQKRYLFRTDARAVTAIKSAGVDLISLANNHTLDYGQVGLFDTMSAAWRGGLPTVGAGRNAAQAYAPWRTTIRGIRVSVFAFSQVSDLAEEWTATKSRAGLALAIDRRQALAAVRAARKTSDVVVVAPHWGSEHDRCPTADQRSFAADLSAAGADVVVGAHAHVLQGQGYEGKTFVAYGMGNLLWGSGLLTPEDWRGGVLHLTLRGRTVVERDFTPTALSPETRQPVEFTPAERDKERARVNGLRDCAELQQTP</sequence>
<keyword evidence="6" id="KW-1185">Reference proteome</keyword>
<feature type="region of interest" description="Disordered" evidence="2">
    <location>
        <begin position="309"/>
        <end position="342"/>
    </location>
</feature>